<dbReference type="Pfam" id="PF09479">
    <property type="entry name" value="Flg_new"/>
    <property type="match status" value="2"/>
</dbReference>
<evidence type="ECO:0000313" key="2">
    <source>
        <dbReference type="Proteomes" id="UP000823629"/>
    </source>
</evidence>
<dbReference type="InterPro" id="IPR013378">
    <property type="entry name" value="InlB-like_B-rpt"/>
</dbReference>
<dbReference type="Proteomes" id="UP000823629">
    <property type="component" value="Unassembled WGS sequence"/>
</dbReference>
<dbReference type="EMBL" id="JADING010000031">
    <property type="protein sequence ID" value="MBO8414075.1"/>
    <property type="molecule type" value="Genomic_DNA"/>
</dbReference>
<sequence>MKKAILIIPCLAIITSITSCDNRQKFSASIYLYDADNPETLIATLSGTAGTLIKDNKELSDILSNAQIKQDTTFKGWYTSPSLEGQAININYIPYHDVSYYGFFAEHVSLTFEIPSNQEISYPENTFENGKYVLTGVEGDEIPVDLPEVSRNQFTFSGWVDESNNLFNSRYFPGSDLVLHPSFTSWPTLSFVTNVDNYTIDPIILEPGQEVPNNIIDLSKMDKGENYKLEGWYTTPDFQEGTLFTFDKMPDTDTVIYARFLEKRTIHFDTTGFSFSVNDITCFPNESIEAPTPEGFIYENHYFVGWSETVVPPDDEEYELFEFSNMPDRNVTLYPVFLSNPTIEVIFPDGNSQALLSYSPGSTIDLEDLFRDDIAYDDYGSYNGFYTLNSENEKVYIEDPNNYVVPSKDLTIYLEYLEEYDVTFSFLDILKQPIPGIEPYVIHTNSTLSDPKDEIISYVKSVLPASNYNVDSYLQNDEADQYQNFYFPYNISSDLSLFVVLAEPVSFSFDFVNTDLVEIRESINIDTYQNKYLGEPVYINEETSTYYLYGNDTGLSISQYEFKGAYLTKNGVDDLDTRYNLPIYAPNTSYNSEENHINLVFKSI</sequence>
<gene>
    <name evidence="1" type="ORF">IAC78_01135</name>
</gene>
<evidence type="ECO:0000313" key="1">
    <source>
        <dbReference type="EMBL" id="MBO8414075.1"/>
    </source>
</evidence>
<protein>
    <submittedName>
        <fullName evidence="1">InlB B-repeat-containing protein</fullName>
    </submittedName>
</protein>
<organism evidence="1 2">
    <name type="scientific">Candidatus Scatoplasma merdavium</name>
    <dbReference type="NCBI Taxonomy" id="2840932"/>
    <lineage>
        <taxon>Bacteria</taxon>
        <taxon>Bacillati</taxon>
        <taxon>Bacillota</taxon>
        <taxon>Bacilli</taxon>
        <taxon>Bacillales</taxon>
        <taxon>Candidatus Scatoplasma</taxon>
    </lineage>
</organism>
<dbReference type="PROSITE" id="PS51257">
    <property type="entry name" value="PROKAR_LIPOPROTEIN"/>
    <property type="match status" value="1"/>
</dbReference>
<comment type="caution">
    <text evidence="1">The sequence shown here is derived from an EMBL/GenBank/DDBJ whole genome shotgun (WGS) entry which is preliminary data.</text>
</comment>
<name>A0A9D9D8U5_9BACL</name>
<accession>A0A9D9D8U5</accession>
<reference evidence="1" key="2">
    <citation type="journal article" date="2021" name="PeerJ">
        <title>Extensive microbial diversity within the chicken gut microbiome revealed by metagenomics and culture.</title>
        <authorList>
            <person name="Gilroy R."/>
            <person name="Ravi A."/>
            <person name="Getino M."/>
            <person name="Pursley I."/>
            <person name="Horton D.L."/>
            <person name="Alikhan N.F."/>
            <person name="Baker D."/>
            <person name="Gharbi K."/>
            <person name="Hall N."/>
            <person name="Watson M."/>
            <person name="Adriaenssens E.M."/>
            <person name="Foster-Nyarko E."/>
            <person name="Jarju S."/>
            <person name="Secka A."/>
            <person name="Antonio M."/>
            <person name="Oren A."/>
            <person name="Chaudhuri R.R."/>
            <person name="La Ragione R."/>
            <person name="Hildebrand F."/>
            <person name="Pallen M.J."/>
        </authorList>
    </citation>
    <scope>NUCLEOTIDE SEQUENCE</scope>
    <source>
        <strain evidence="1">1748</strain>
    </source>
</reference>
<dbReference type="AlphaFoldDB" id="A0A9D9D8U5"/>
<reference evidence="1" key="1">
    <citation type="submission" date="2020-10" db="EMBL/GenBank/DDBJ databases">
        <authorList>
            <person name="Gilroy R."/>
        </authorList>
    </citation>
    <scope>NUCLEOTIDE SEQUENCE</scope>
    <source>
        <strain evidence="1">1748</strain>
    </source>
</reference>
<proteinExistence type="predicted"/>